<dbReference type="Gene3D" id="1.25.40.10">
    <property type="entry name" value="Tetratricopeptide repeat domain"/>
    <property type="match status" value="1"/>
</dbReference>
<evidence type="ECO:0000259" key="7">
    <source>
        <dbReference type="Pfam" id="PF23604"/>
    </source>
</evidence>
<feature type="compositionally biased region" description="Low complexity" evidence="4">
    <location>
        <begin position="1117"/>
        <end position="1135"/>
    </location>
</feature>
<dbReference type="Pfam" id="PF23036">
    <property type="entry name" value="TRAPPC10_1st"/>
    <property type="match status" value="1"/>
</dbReference>
<evidence type="ECO:0000313" key="9">
    <source>
        <dbReference type="Proteomes" id="UP001558652"/>
    </source>
</evidence>
<evidence type="ECO:0000313" key="8">
    <source>
        <dbReference type="EMBL" id="KAL1131834.1"/>
    </source>
</evidence>
<dbReference type="InterPro" id="IPR056917">
    <property type="entry name" value="Ig_TRAPPC10"/>
</dbReference>
<evidence type="ECO:0000259" key="6">
    <source>
        <dbReference type="Pfam" id="PF23036"/>
    </source>
</evidence>
<evidence type="ECO:0000256" key="2">
    <source>
        <dbReference type="ARBA" id="ARBA00022448"/>
    </source>
</evidence>
<feature type="domain" description="TRAPPC10/Trs130 C-terminal" evidence="5">
    <location>
        <begin position="1093"/>
        <end position="1243"/>
    </location>
</feature>
<dbReference type="Pfam" id="PF12584">
    <property type="entry name" value="TRAPPC10"/>
    <property type="match status" value="1"/>
</dbReference>
<dbReference type="Proteomes" id="UP001558652">
    <property type="component" value="Unassembled WGS sequence"/>
</dbReference>
<dbReference type="PANTHER" id="PTHR13251">
    <property type="entry name" value="EPILEPSY HOLOPROSENCEPHALY CANDIDATE 1/TMEM1"/>
    <property type="match status" value="1"/>
</dbReference>
<feature type="domain" description="TRAPPC10/Trs130 N-terminal" evidence="6">
    <location>
        <begin position="26"/>
        <end position="340"/>
    </location>
</feature>
<proteinExistence type="predicted"/>
<feature type="region of interest" description="Disordered" evidence="4">
    <location>
        <begin position="1026"/>
        <end position="1062"/>
    </location>
</feature>
<dbReference type="GO" id="GO:0005794">
    <property type="term" value="C:Golgi apparatus"/>
    <property type="evidence" value="ECO:0007669"/>
    <property type="project" value="UniProtKB-SubCell"/>
</dbReference>
<dbReference type="AlphaFoldDB" id="A0ABD0Z8Z1"/>
<dbReference type="InterPro" id="IPR011990">
    <property type="entry name" value="TPR-like_helical_dom_sf"/>
</dbReference>
<comment type="subcellular location">
    <subcellularLocation>
        <location evidence="1">Golgi apparatus</location>
    </subcellularLocation>
</comment>
<dbReference type="SUPFAM" id="SSF48452">
    <property type="entry name" value="TPR-like"/>
    <property type="match status" value="1"/>
</dbReference>
<keyword evidence="9" id="KW-1185">Reference proteome</keyword>
<comment type="caution">
    <text evidence="8">The sequence shown here is derived from an EMBL/GenBank/DDBJ whole genome shotgun (WGS) entry which is preliminary data.</text>
</comment>
<organism evidence="8 9">
    <name type="scientific">Ranatra chinensis</name>
    <dbReference type="NCBI Taxonomy" id="642074"/>
    <lineage>
        <taxon>Eukaryota</taxon>
        <taxon>Metazoa</taxon>
        <taxon>Ecdysozoa</taxon>
        <taxon>Arthropoda</taxon>
        <taxon>Hexapoda</taxon>
        <taxon>Insecta</taxon>
        <taxon>Pterygota</taxon>
        <taxon>Neoptera</taxon>
        <taxon>Paraneoptera</taxon>
        <taxon>Hemiptera</taxon>
        <taxon>Heteroptera</taxon>
        <taxon>Panheteroptera</taxon>
        <taxon>Nepomorpha</taxon>
        <taxon>Nepidae</taxon>
        <taxon>Ranatrinae</taxon>
        <taxon>Ranatra</taxon>
    </lineage>
</organism>
<keyword evidence="3" id="KW-0333">Golgi apparatus</keyword>
<dbReference type="Pfam" id="PF23604">
    <property type="entry name" value="Ig_TRAPPC10"/>
    <property type="match status" value="1"/>
</dbReference>
<reference evidence="8 9" key="1">
    <citation type="submission" date="2024-07" db="EMBL/GenBank/DDBJ databases">
        <title>Chromosome-level genome assembly of the water stick insect Ranatra chinensis (Heteroptera: Nepidae).</title>
        <authorList>
            <person name="Liu X."/>
        </authorList>
    </citation>
    <scope>NUCLEOTIDE SEQUENCE [LARGE SCALE GENOMIC DNA]</scope>
    <source>
        <strain evidence="8">Cailab_2021Rc</strain>
        <tissue evidence="8">Muscle</tissue>
    </source>
</reference>
<dbReference type="EMBL" id="JBFDAA010000006">
    <property type="protein sequence ID" value="KAL1131834.1"/>
    <property type="molecule type" value="Genomic_DNA"/>
</dbReference>
<gene>
    <name evidence="8" type="ORF">AAG570_011446</name>
</gene>
<feature type="compositionally biased region" description="Polar residues" evidence="4">
    <location>
        <begin position="1136"/>
        <end position="1146"/>
    </location>
</feature>
<evidence type="ECO:0000259" key="5">
    <source>
        <dbReference type="Pfam" id="PF12584"/>
    </source>
</evidence>
<feature type="region of interest" description="Disordered" evidence="4">
    <location>
        <begin position="632"/>
        <end position="662"/>
    </location>
</feature>
<evidence type="ECO:0000256" key="4">
    <source>
        <dbReference type="SAM" id="MobiDB-lite"/>
    </source>
</evidence>
<feature type="region of interest" description="Disordered" evidence="4">
    <location>
        <begin position="1115"/>
        <end position="1146"/>
    </location>
</feature>
<evidence type="ECO:0000256" key="3">
    <source>
        <dbReference type="ARBA" id="ARBA00023034"/>
    </source>
</evidence>
<evidence type="ECO:0000256" key="1">
    <source>
        <dbReference type="ARBA" id="ARBA00004555"/>
    </source>
</evidence>
<feature type="domain" description="TRAPPC10 Ig-like" evidence="7">
    <location>
        <begin position="809"/>
        <end position="916"/>
    </location>
</feature>
<dbReference type="InterPro" id="IPR056913">
    <property type="entry name" value="TRAPPC10/Trs130_N"/>
</dbReference>
<protein>
    <recommendedName>
        <fullName evidence="10">Trafficking protein particle complex subunit 10</fullName>
    </recommendedName>
</protein>
<dbReference type="InterPro" id="IPR022233">
    <property type="entry name" value="TRAPPC10/Trs130_C"/>
</dbReference>
<dbReference type="PANTHER" id="PTHR13251:SF3">
    <property type="entry name" value="TRAFFICKING PROTEIN PARTICLE COMPLEX SUBUNIT 10"/>
    <property type="match status" value="1"/>
</dbReference>
<keyword evidence="2" id="KW-0813">Transport</keyword>
<evidence type="ECO:0008006" key="10">
    <source>
        <dbReference type="Google" id="ProtNLM"/>
    </source>
</evidence>
<name>A0ABD0Z8Z1_9HEMI</name>
<sequence>MEPASRLVSLNGSLNQPPPERLHIRDKKPIVTYAGDTELFQSVESTLVGCLGQEGAEWGRSYGRPVRTVQVSASFVPFGKESLGVDPKLRRPLIETPVLHTFWTQCSDVETYKNTVRDDIDAWMKVLLEANISDWMIVLVETYDFRKTNKLLPRTTVLDKIRSDFGAKHADRCLSVINPLRSESRSAGSWRGLMVNFRLLLLTAYDRTLLRFEEFVREQRERRNQPGWSFTKYFLLQEELAFVLEMLGVYEEALIQYDELDALFTQFVLNSHLGESPSWLSQFCKPLESWSGLTLSDSGINVVERNRIRNDTVSLLQFRNYLFSRQCAMLLCAKKPWEVAERTLPFLHNCLRELTLLEVSAPPGTVSCWVYLSCLEVLLTCETYTERSLVEQYSIYTAGLWAYARRKLGELGELCGLMPGNAPTSEQIHLVVEISSGLDESSAATVEKLKQALSSQQAFCKQYLELSELAMGTYKHIGRMRCARSVGHDLAKFYRTIGDTQTAITFLQNALHCYEHDGWKQLSVNARLQLASSYKEIGDMHRYVKMCASIASSSELDATSRLHHFDEMVKTLKMSVQDPPWTGPLGDCLTLTDVDVRVERGSTSVSVVIGIDSLLPASVHCPAVALSIVSTTSASGQKHHGNETPSRQHPKKESSNSSPVASIKKKCKEDLVPVNPFLQRLPAFSRLDYQQDKSLAGANLDIKNQKTLLKRQDSHKYRKVSNVTRSDFSRVLSASDVTLKPGRNIENDPGHYRLGQLSILLLGQLELLSTLTCHKLHFEVTRAAPTIALLNTTRGQHCPTNSKCCCIATATLLAGVRQALSLDVNSGGHHIARGSTLRLKTTSGLGLQLEDSDEPLKQSLEVTIGEDMPPNTTLRIPLTMLAQLPSFKEGSSIDHTVSIKTPWSDSTQEVTLSMQPALTSSVRLLTCRLSKVLHISVAVGGGTSSSTTASCIVGSCGGKGGYRGLVVGSPRMCVLSPPGAQLLQANPPDQKLVITGDTKVGFMWKLVPDANADTAPVKTEFTLHYHTINSPPPQDGDGSVEAKDSSGSEPPALVGSEQSHTKPQQPMLLYKCTFEINNYRTLYIVESRVEPVRGCEFCRVSTVCQLTLKVTRVNHRSTSTTSSSSAVSTATPLTSESSTTPAGGSSETSLMYEVLAEQNMWAVCGRTAGVLSLDAADSVTVGLDVMPLVNGYLPLPMVRLSKYIPAGPPTGANSLWAGSHPRLEPFNTGEVYHVSKGTQVHVIAAASPHDT</sequence>
<dbReference type="InterPro" id="IPR045126">
    <property type="entry name" value="TRAPPC10/Trs130"/>
</dbReference>
<accession>A0ABD0Z8Z1</accession>